<sequence>MGGLVILEVLLGEDLSRDGIGISPMLLCTPAPILSSIYQDQVNVMNTLSKLSHDLDSKVVVVRIAQGLVHLGKELLTLPPYHSEHFLLSLWYFRAISLIPEYDKLTSRLQTTWSRRRIGNRLTSTCLSENRSTLGAASIKKDVEAQIPNYPNLPSKLICLLHNVTLHADPEIDEVYAQMTLQPVPSFDKEALLRSDLSMKANKPHPEFFCKTLTASDTSTHGGFSVPRRADEVYEERDEENDEDIDHT</sequence>
<evidence type="ECO:0000256" key="5">
    <source>
        <dbReference type="ARBA" id="ARBA00023242"/>
    </source>
</evidence>
<evidence type="ECO:0000256" key="6">
    <source>
        <dbReference type="SAM" id="MobiDB-lite"/>
    </source>
</evidence>
<keyword evidence="3" id="KW-0238">DNA-binding</keyword>
<evidence type="ECO:0000256" key="4">
    <source>
        <dbReference type="ARBA" id="ARBA00023163"/>
    </source>
</evidence>
<accession>A0A2G2V8V8</accession>
<name>A0A2G2V8V8_CAPBA</name>
<evidence type="ECO:0000256" key="2">
    <source>
        <dbReference type="ARBA" id="ARBA00023015"/>
    </source>
</evidence>
<dbReference type="EMBL" id="MLFT02000115">
    <property type="protein sequence ID" value="PHT29420.1"/>
    <property type="molecule type" value="Genomic_DNA"/>
</dbReference>
<reference evidence="7 8" key="1">
    <citation type="journal article" date="2017" name="Genome Biol.">
        <title>New reference genome sequences of hot pepper reveal the massive evolution of plant disease-resistance genes by retroduplication.</title>
        <authorList>
            <person name="Kim S."/>
            <person name="Park J."/>
            <person name="Yeom S.I."/>
            <person name="Kim Y.M."/>
            <person name="Seo E."/>
            <person name="Kim K.T."/>
            <person name="Kim M.S."/>
            <person name="Lee J.M."/>
            <person name="Cheong K."/>
            <person name="Shin H.S."/>
            <person name="Kim S.B."/>
            <person name="Han K."/>
            <person name="Lee J."/>
            <person name="Park M."/>
            <person name="Lee H.A."/>
            <person name="Lee H.Y."/>
            <person name="Lee Y."/>
            <person name="Oh S."/>
            <person name="Lee J.H."/>
            <person name="Choi E."/>
            <person name="Choi E."/>
            <person name="Lee S.E."/>
            <person name="Jeon J."/>
            <person name="Kim H."/>
            <person name="Choi G."/>
            <person name="Song H."/>
            <person name="Lee J."/>
            <person name="Lee S.C."/>
            <person name="Kwon J.K."/>
            <person name="Lee H.Y."/>
            <person name="Koo N."/>
            <person name="Hong Y."/>
            <person name="Kim R.W."/>
            <person name="Kang W.H."/>
            <person name="Huh J.H."/>
            <person name="Kang B.C."/>
            <person name="Yang T.J."/>
            <person name="Lee Y.H."/>
            <person name="Bennetzen J.L."/>
            <person name="Choi D."/>
        </authorList>
    </citation>
    <scope>NUCLEOTIDE SEQUENCE [LARGE SCALE GENOMIC DNA]</scope>
    <source>
        <strain evidence="8">cv. PBC81</strain>
    </source>
</reference>
<dbReference type="GO" id="GO:0003677">
    <property type="term" value="F:DNA binding"/>
    <property type="evidence" value="ECO:0007669"/>
    <property type="project" value="UniProtKB-KW"/>
</dbReference>
<comment type="caution">
    <text evidence="7">The sequence shown here is derived from an EMBL/GenBank/DDBJ whole genome shotgun (WGS) entry which is preliminary data.</text>
</comment>
<dbReference type="PANTHER" id="PTHR31384">
    <property type="entry name" value="AUXIN RESPONSE FACTOR 4-RELATED"/>
    <property type="match status" value="1"/>
</dbReference>
<keyword evidence="2" id="KW-0805">Transcription regulation</keyword>
<reference evidence="8" key="2">
    <citation type="journal article" date="2017" name="J. Anim. Genet.">
        <title>Multiple reference genome sequences of hot pepper reveal the massive evolution of plant disease resistance genes by retroduplication.</title>
        <authorList>
            <person name="Kim S."/>
            <person name="Park J."/>
            <person name="Yeom S.-I."/>
            <person name="Kim Y.-M."/>
            <person name="Seo E."/>
            <person name="Kim K.-T."/>
            <person name="Kim M.-S."/>
            <person name="Lee J.M."/>
            <person name="Cheong K."/>
            <person name="Shin H.-S."/>
            <person name="Kim S.-B."/>
            <person name="Han K."/>
            <person name="Lee J."/>
            <person name="Park M."/>
            <person name="Lee H.-A."/>
            <person name="Lee H.-Y."/>
            <person name="Lee Y."/>
            <person name="Oh S."/>
            <person name="Lee J.H."/>
            <person name="Choi E."/>
            <person name="Choi E."/>
            <person name="Lee S.E."/>
            <person name="Jeon J."/>
            <person name="Kim H."/>
            <person name="Choi G."/>
            <person name="Song H."/>
            <person name="Lee J."/>
            <person name="Lee S.-C."/>
            <person name="Kwon J.-K."/>
            <person name="Lee H.-Y."/>
            <person name="Koo N."/>
            <person name="Hong Y."/>
            <person name="Kim R.W."/>
            <person name="Kang W.-H."/>
            <person name="Huh J.H."/>
            <person name="Kang B.-C."/>
            <person name="Yang T.-J."/>
            <person name="Lee Y.-H."/>
            <person name="Bennetzen J.L."/>
            <person name="Choi D."/>
        </authorList>
    </citation>
    <scope>NUCLEOTIDE SEQUENCE [LARGE SCALE GENOMIC DNA]</scope>
    <source>
        <strain evidence="8">cv. PBC81</strain>
    </source>
</reference>
<evidence type="ECO:0000256" key="1">
    <source>
        <dbReference type="ARBA" id="ARBA00004123"/>
    </source>
</evidence>
<organism evidence="7 8">
    <name type="scientific">Capsicum baccatum</name>
    <name type="common">Peruvian pepper</name>
    <dbReference type="NCBI Taxonomy" id="33114"/>
    <lineage>
        <taxon>Eukaryota</taxon>
        <taxon>Viridiplantae</taxon>
        <taxon>Streptophyta</taxon>
        <taxon>Embryophyta</taxon>
        <taxon>Tracheophyta</taxon>
        <taxon>Spermatophyta</taxon>
        <taxon>Magnoliopsida</taxon>
        <taxon>eudicotyledons</taxon>
        <taxon>Gunneridae</taxon>
        <taxon>Pentapetalae</taxon>
        <taxon>asterids</taxon>
        <taxon>lamiids</taxon>
        <taxon>Solanales</taxon>
        <taxon>Solanaceae</taxon>
        <taxon>Solanoideae</taxon>
        <taxon>Capsiceae</taxon>
        <taxon>Capsicum</taxon>
    </lineage>
</organism>
<dbReference type="OrthoDB" id="2016915at2759"/>
<dbReference type="GO" id="GO:0005634">
    <property type="term" value="C:nucleus"/>
    <property type="evidence" value="ECO:0007669"/>
    <property type="project" value="UniProtKB-SubCell"/>
</dbReference>
<dbReference type="InterPro" id="IPR015300">
    <property type="entry name" value="DNA-bd_pseudobarrel_sf"/>
</dbReference>
<evidence type="ECO:0000313" key="7">
    <source>
        <dbReference type="EMBL" id="PHT29420.1"/>
    </source>
</evidence>
<protein>
    <submittedName>
        <fullName evidence="7">Uncharacterized protein</fullName>
    </submittedName>
</protein>
<dbReference type="PANTHER" id="PTHR31384:SF9">
    <property type="entry name" value="AUXIN RESPONSE FACTOR 19"/>
    <property type="match status" value="1"/>
</dbReference>
<dbReference type="SUPFAM" id="SSF101936">
    <property type="entry name" value="DNA-binding pseudobarrel domain"/>
    <property type="match status" value="1"/>
</dbReference>
<evidence type="ECO:0000313" key="8">
    <source>
        <dbReference type="Proteomes" id="UP000224567"/>
    </source>
</evidence>
<dbReference type="Gene3D" id="2.40.330.10">
    <property type="entry name" value="DNA-binding pseudobarrel domain"/>
    <property type="match status" value="1"/>
</dbReference>
<proteinExistence type="predicted"/>
<keyword evidence="5" id="KW-0539">Nucleus</keyword>
<gene>
    <name evidence="7" type="ORF">CQW23_31019</name>
</gene>
<evidence type="ECO:0000256" key="3">
    <source>
        <dbReference type="ARBA" id="ARBA00023125"/>
    </source>
</evidence>
<keyword evidence="8" id="KW-1185">Reference proteome</keyword>
<feature type="region of interest" description="Disordered" evidence="6">
    <location>
        <begin position="218"/>
        <end position="248"/>
    </location>
</feature>
<dbReference type="InterPro" id="IPR044835">
    <property type="entry name" value="ARF_plant"/>
</dbReference>
<dbReference type="Proteomes" id="UP000224567">
    <property type="component" value="Unassembled WGS sequence"/>
</dbReference>
<dbReference type="GO" id="GO:0009725">
    <property type="term" value="P:response to hormone"/>
    <property type="evidence" value="ECO:0007669"/>
    <property type="project" value="InterPro"/>
</dbReference>
<feature type="compositionally biased region" description="Acidic residues" evidence="6">
    <location>
        <begin position="233"/>
        <end position="248"/>
    </location>
</feature>
<keyword evidence="4" id="KW-0804">Transcription</keyword>
<dbReference type="STRING" id="33114.A0A2G2V8V8"/>
<comment type="subcellular location">
    <subcellularLocation>
        <location evidence="1">Nucleus</location>
    </subcellularLocation>
</comment>
<dbReference type="GO" id="GO:0006355">
    <property type="term" value="P:regulation of DNA-templated transcription"/>
    <property type="evidence" value="ECO:0007669"/>
    <property type="project" value="InterPro"/>
</dbReference>
<dbReference type="AlphaFoldDB" id="A0A2G2V8V8"/>